<dbReference type="Gene3D" id="3.40.50.300">
    <property type="entry name" value="P-loop containing nucleotide triphosphate hydrolases"/>
    <property type="match status" value="1"/>
</dbReference>
<dbReference type="InterPro" id="IPR027417">
    <property type="entry name" value="P-loop_NTPase"/>
</dbReference>
<dbReference type="AlphaFoldDB" id="A0A136KKD9"/>
<dbReference type="PANTHER" id="PTHR42734:SF17">
    <property type="entry name" value="METAL TRANSPORT SYSTEM ATP-BINDING PROTEIN TM_0124-RELATED"/>
    <property type="match status" value="1"/>
</dbReference>
<dbReference type="PROSITE" id="PS50893">
    <property type="entry name" value="ABC_TRANSPORTER_2"/>
    <property type="match status" value="1"/>
</dbReference>
<dbReference type="InterPro" id="IPR003593">
    <property type="entry name" value="AAA+_ATPase"/>
</dbReference>
<dbReference type="STRING" id="1617427.UZ20_WS6002000336"/>
<keyword evidence="2" id="KW-0813">Transport</keyword>
<dbReference type="SMART" id="SM00382">
    <property type="entry name" value="AAA"/>
    <property type="match status" value="1"/>
</dbReference>
<dbReference type="EMBL" id="JYPD01000012">
    <property type="protein sequence ID" value="KXK09768.1"/>
    <property type="molecule type" value="Genomic_DNA"/>
</dbReference>
<sequence>MKPAIEFHKVNISRNQQRILSGVNFQIDTGHFVYIIGTNGSGKSTLIHALLGLTEIESGDIRIFGKLNTQDNVAAHIGYVPQYSGIDRNFPISVTEMIDLTCTKGSGCPTDAKGHLEFFNAGHLADRPIRNLSGGEFQKVLIARALVNNPDIVILDEPVNNLDQQSQKNLLHKLKELSQKQNKTIIIISHDHHLIEGEDYILSICEGSVKPLNGSIVEKTNHKHE</sequence>
<dbReference type="Proteomes" id="UP000070449">
    <property type="component" value="Unassembled WGS sequence"/>
</dbReference>
<dbReference type="PROSITE" id="PS00211">
    <property type="entry name" value="ABC_TRANSPORTER_1"/>
    <property type="match status" value="1"/>
</dbReference>
<dbReference type="InterPro" id="IPR003439">
    <property type="entry name" value="ABC_transporter-like_ATP-bd"/>
</dbReference>
<dbReference type="GO" id="GO:0016887">
    <property type="term" value="F:ATP hydrolysis activity"/>
    <property type="evidence" value="ECO:0007669"/>
    <property type="project" value="InterPro"/>
</dbReference>
<dbReference type="GO" id="GO:0005524">
    <property type="term" value="F:ATP binding"/>
    <property type="evidence" value="ECO:0007669"/>
    <property type="project" value="UniProtKB-KW"/>
</dbReference>
<comment type="caution">
    <text evidence="6">The sequence shown here is derived from an EMBL/GenBank/DDBJ whole genome shotgun (WGS) entry which is preliminary data.</text>
</comment>
<keyword evidence="4 6" id="KW-0067">ATP-binding</keyword>
<evidence type="ECO:0000313" key="6">
    <source>
        <dbReference type="EMBL" id="KXK09768.1"/>
    </source>
</evidence>
<evidence type="ECO:0000259" key="5">
    <source>
        <dbReference type="PROSITE" id="PS50893"/>
    </source>
</evidence>
<evidence type="ECO:0000313" key="7">
    <source>
        <dbReference type="Proteomes" id="UP000070449"/>
    </source>
</evidence>
<dbReference type="PANTHER" id="PTHR42734">
    <property type="entry name" value="METAL TRANSPORT SYSTEM ATP-BINDING PROTEIN TM_0124-RELATED"/>
    <property type="match status" value="1"/>
</dbReference>
<accession>A0A136KKD9</accession>
<keyword evidence="3" id="KW-0547">Nucleotide-binding</keyword>
<evidence type="ECO:0000256" key="2">
    <source>
        <dbReference type="ARBA" id="ARBA00022448"/>
    </source>
</evidence>
<reference evidence="6 7" key="1">
    <citation type="submission" date="2015-02" db="EMBL/GenBank/DDBJ databases">
        <title>Improved understanding of the partial-nitritation anammox process through 23 genomes representing the majority of the microbial community.</title>
        <authorList>
            <person name="Speth D.R."/>
            <person name="In T Zandt M."/>
            <person name="Guerrero Cruz S."/>
            <person name="Jetten M.S."/>
            <person name="Dutilh B.E."/>
        </authorList>
    </citation>
    <scope>NUCLEOTIDE SEQUENCE [LARGE SCALE GENOMIC DNA]</scope>
    <source>
        <strain evidence="6">OLB21</strain>
    </source>
</reference>
<feature type="domain" description="ABC transporter" evidence="5">
    <location>
        <begin position="5"/>
        <end position="220"/>
    </location>
</feature>
<dbReference type="EC" id="3.6.3.-" evidence="6"/>
<organism evidence="6 7">
    <name type="scientific">candidate division WS6 bacterium OLB21</name>
    <dbReference type="NCBI Taxonomy" id="1617427"/>
    <lineage>
        <taxon>Bacteria</taxon>
        <taxon>Candidatus Dojkabacteria</taxon>
    </lineage>
</organism>
<evidence type="ECO:0000256" key="4">
    <source>
        <dbReference type="ARBA" id="ARBA00022840"/>
    </source>
</evidence>
<dbReference type="Pfam" id="PF00005">
    <property type="entry name" value="ABC_tran"/>
    <property type="match status" value="1"/>
</dbReference>
<comment type="similarity">
    <text evidence="1">Belongs to the ABC transporter superfamily.</text>
</comment>
<dbReference type="SUPFAM" id="SSF52540">
    <property type="entry name" value="P-loop containing nucleoside triphosphate hydrolases"/>
    <property type="match status" value="1"/>
</dbReference>
<name>A0A136KKD9_9BACT</name>
<evidence type="ECO:0000256" key="3">
    <source>
        <dbReference type="ARBA" id="ARBA00022741"/>
    </source>
</evidence>
<proteinExistence type="inferred from homology"/>
<dbReference type="InterPro" id="IPR017871">
    <property type="entry name" value="ABC_transporter-like_CS"/>
</dbReference>
<keyword evidence="6" id="KW-0378">Hydrolase</keyword>
<gene>
    <name evidence="6" type="primary">znuC</name>
    <name evidence="6" type="ORF">UZ20_WS6002000336</name>
</gene>
<protein>
    <submittedName>
        <fullName evidence="6">Zinc import ATP-binding protein ZnuC</fullName>
        <ecNumber evidence="6">3.6.3.-</ecNumber>
    </submittedName>
</protein>
<dbReference type="InterPro" id="IPR050153">
    <property type="entry name" value="Metal_Ion_Import_ABC"/>
</dbReference>
<evidence type="ECO:0000256" key="1">
    <source>
        <dbReference type="ARBA" id="ARBA00005417"/>
    </source>
</evidence>